<comment type="similarity">
    <text evidence="1">Belongs to the NipSnap family.</text>
</comment>
<proteinExistence type="inferred from homology"/>
<dbReference type="GO" id="GO:0005739">
    <property type="term" value="C:mitochondrion"/>
    <property type="evidence" value="ECO:0007669"/>
    <property type="project" value="TreeGrafter"/>
</dbReference>
<accession>A0A7J7JPJ1</accession>
<dbReference type="Gene3D" id="3.30.70.100">
    <property type="match status" value="2"/>
</dbReference>
<feature type="domain" description="NIPSNAP" evidence="2">
    <location>
        <begin position="172"/>
        <end position="255"/>
    </location>
</feature>
<dbReference type="SUPFAM" id="SSF54909">
    <property type="entry name" value="Dimeric alpha+beta barrel"/>
    <property type="match status" value="2"/>
</dbReference>
<dbReference type="InterPro" id="IPR011008">
    <property type="entry name" value="Dimeric_a/b-barrel"/>
</dbReference>
<evidence type="ECO:0000313" key="3">
    <source>
        <dbReference type="EMBL" id="KAF6027544.1"/>
    </source>
</evidence>
<dbReference type="InterPro" id="IPR051557">
    <property type="entry name" value="NipSnap_domain"/>
</dbReference>
<dbReference type="PANTHER" id="PTHR21017">
    <property type="entry name" value="NIPSNAP-RELATED"/>
    <property type="match status" value="1"/>
</dbReference>
<dbReference type="PANTHER" id="PTHR21017:SF17">
    <property type="entry name" value="PROTEIN NIPSNAP"/>
    <property type="match status" value="1"/>
</dbReference>
<dbReference type="OrthoDB" id="10262843at2759"/>
<reference evidence="3" key="1">
    <citation type="submission" date="2020-06" db="EMBL/GenBank/DDBJ databases">
        <title>Draft genome of Bugula neritina, a colonial animal packing powerful symbionts and potential medicines.</title>
        <authorList>
            <person name="Rayko M."/>
        </authorList>
    </citation>
    <scope>NUCLEOTIDE SEQUENCE [LARGE SCALE GENOMIC DNA]</scope>
    <source>
        <strain evidence="3">Kwan_BN1</strain>
    </source>
</reference>
<comment type="caution">
    <text evidence="3">The sequence shown here is derived from an EMBL/GenBank/DDBJ whole genome shotgun (WGS) entry which is preliminary data.</text>
</comment>
<name>A0A7J7JPJ1_BUGNE</name>
<dbReference type="InterPro" id="IPR012577">
    <property type="entry name" value="NIPSNAP"/>
</dbReference>
<evidence type="ECO:0000259" key="2">
    <source>
        <dbReference type="Pfam" id="PF07978"/>
    </source>
</evidence>
<sequence>MFLRRSLLFVQTVKFKENASKLARSHLHMSAATCKQDDWWFQKLMKVEKLDTPSKTQSTLLSDMECVYELQCKCANVLHAKFVELMQEKDTGAKLAGSWTCLIGDQDEAVHLWAYEGGYPSYNNSMQIYRTDPEIIEYRQRRNAMLRSRYNQILLRFAFWEFQKQREPGNMFEMRSYELRPGSTIEWGNHWARALKYRQENNAPVCGFFSHIGKVNMCHHLWAYQDLQSRKDTREAAWSRPGWDENVRYTGKGVVESTHPIPPVTMTTVARTMIHHHGYHCYSYTATQRWCEMTHSSTYIFASLLAIFL</sequence>
<organism evidence="3 4">
    <name type="scientific">Bugula neritina</name>
    <name type="common">Brown bryozoan</name>
    <name type="synonym">Sertularia neritina</name>
    <dbReference type="NCBI Taxonomy" id="10212"/>
    <lineage>
        <taxon>Eukaryota</taxon>
        <taxon>Metazoa</taxon>
        <taxon>Spiralia</taxon>
        <taxon>Lophotrochozoa</taxon>
        <taxon>Bryozoa</taxon>
        <taxon>Gymnolaemata</taxon>
        <taxon>Cheilostomatida</taxon>
        <taxon>Flustrina</taxon>
        <taxon>Buguloidea</taxon>
        <taxon>Bugulidae</taxon>
        <taxon>Bugula</taxon>
    </lineage>
</organism>
<gene>
    <name evidence="3" type="ORF">EB796_014148</name>
</gene>
<dbReference type="GO" id="GO:0000423">
    <property type="term" value="P:mitophagy"/>
    <property type="evidence" value="ECO:0007669"/>
    <property type="project" value="UniProtKB-ARBA"/>
</dbReference>
<keyword evidence="4" id="KW-1185">Reference proteome</keyword>
<protein>
    <submittedName>
        <fullName evidence="3">NIPSNAP1</fullName>
    </submittedName>
</protein>
<dbReference type="EMBL" id="VXIV02002073">
    <property type="protein sequence ID" value="KAF6027544.1"/>
    <property type="molecule type" value="Genomic_DNA"/>
</dbReference>
<dbReference type="AlphaFoldDB" id="A0A7J7JPJ1"/>
<dbReference type="Pfam" id="PF07978">
    <property type="entry name" value="NIPSNAP"/>
    <property type="match status" value="1"/>
</dbReference>
<evidence type="ECO:0000313" key="4">
    <source>
        <dbReference type="Proteomes" id="UP000593567"/>
    </source>
</evidence>
<evidence type="ECO:0000256" key="1">
    <source>
        <dbReference type="ARBA" id="ARBA00005291"/>
    </source>
</evidence>
<dbReference type="Proteomes" id="UP000593567">
    <property type="component" value="Unassembled WGS sequence"/>
</dbReference>